<keyword evidence="3" id="KW-1185">Reference proteome</keyword>
<evidence type="ECO:0000313" key="3">
    <source>
        <dbReference type="Proteomes" id="UP000574931"/>
    </source>
</evidence>
<name>A0A849KR67_9HYPH</name>
<dbReference type="RefSeq" id="WP_171318777.1">
    <property type="nucleotide sequence ID" value="NZ_JABFCY010000013.1"/>
</dbReference>
<accession>A0A849KR67</accession>
<gene>
    <name evidence="2" type="ORF">HKX02_18715</name>
</gene>
<keyword evidence="1" id="KW-1133">Transmembrane helix</keyword>
<sequence length="203" mass="23158">MNLRLWTAAIIFVGSYLPLSLILLAQDFNSADLNLKPCLNFWGEDSHCKLPFLHPYASLTIFFVTLFCFVATLAVLRLLPMGRKVTLKSAEHVPAELMNYTLPYVVSFMGIGYNDGDKFFGMAIFLLWIFWITHKSGQVILNPVLVAFGWQLHKITYSFEGSTEEHRATGLLKGDVELDQFVKHNWIQDVMVVRQGKEVKGRK</sequence>
<evidence type="ECO:0000256" key="1">
    <source>
        <dbReference type="SAM" id="Phobius"/>
    </source>
</evidence>
<protein>
    <submittedName>
        <fullName evidence="2">Uncharacterized protein</fullName>
    </submittedName>
</protein>
<dbReference type="Proteomes" id="UP000574931">
    <property type="component" value="Unassembled WGS sequence"/>
</dbReference>
<keyword evidence="1" id="KW-0812">Transmembrane</keyword>
<organism evidence="2 3">
    <name type="scientific">Ochrobactrum soli</name>
    <dbReference type="NCBI Taxonomy" id="2448455"/>
    <lineage>
        <taxon>Bacteria</taxon>
        <taxon>Pseudomonadati</taxon>
        <taxon>Pseudomonadota</taxon>
        <taxon>Alphaproteobacteria</taxon>
        <taxon>Hyphomicrobiales</taxon>
        <taxon>Brucellaceae</taxon>
        <taxon>Brucella/Ochrobactrum group</taxon>
        <taxon>Ochrobactrum</taxon>
    </lineage>
</organism>
<dbReference type="EMBL" id="JABFCY010000013">
    <property type="protein sequence ID" value="NNU62270.1"/>
    <property type="molecule type" value="Genomic_DNA"/>
</dbReference>
<dbReference type="AlphaFoldDB" id="A0A849KR67"/>
<comment type="caution">
    <text evidence="2">The sequence shown here is derived from an EMBL/GenBank/DDBJ whole genome shotgun (WGS) entry which is preliminary data.</text>
</comment>
<feature type="transmembrane region" description="Helical" evidence="1">
    <location>
        <begin position="5"/>
        <end position="25"/>
    </location>
</feature>
<feature type="transmembrane region" description="Helical" evidence="1">
    <location>
        <begin position="56"/>
        <end position="76"/>
    </location>
</feature>
<evidence type="ECO:0000313" key="2">
    <source>
        <dbReference type="EMBL" id="NNU62270.1"/>
    </source>
</evidence>
<feature type="transmembrane region" description="Helical" evidence="1">
    <location>
        <begin position="97"/>
        <end position="113"/>
    </location>
</feature>
<proteinExistence type="predicted"/>
<reference evidence="2 3" key="1">
    <citation type="submission" date="2020-05" db="EMBL/GenBank/DDBJ databases">
        <title>Draft Genome Sequence of Ochrobactrum soli Isolated from Stable Fly Gut.</title>
        <authorList>
            <person name="Pileggi M.T."/>
            <person name="Vazhakkala L.J."/>
            <person name="Wong C.N."/>
        </authorList>
    </citation>
    <scope>NUCLEOTIDE SEQUENCE [LARGE SCALE GENOMIC DNA]</scope>
    <source>
        <strain evidence="2 3">MTP-C0764</strain>
    </source>
</reference>
<keyword evidence="1" id="KW-0472">Membrane</keyword>